<name>A0A127K040_9BURK</name>
<dbReference type="PROSITE" id="PS50110">
    <property type="entry name" value="RESPONSE_REGULATORY"/>
    <property type="match status" value="1"/>
</dbReference>
<dbReference type="AlphaFoldDB" id="A0A127K040"/>
<feature type="modified residue" description="4-aspartylphosphate" evidence="4">
    <location>
        <position position="58"/>
    </location>
</feature>
<dbReference type="InterPro" id="IPR011006">
    <property type="entry name" value="CheY-like_superfamily"/>
</dbReference>
<evidence type="ECO:0000256" key="4">
    <source>
        <dbReference type="PROSITE-ProRule" id="PRU00169"/>
    </source>
</evidence>
<keyword evidence="1" id="KW-0805">Transcription regulation</keyword>
<dbReference type="Proteomes" id="UP000070433">
    <property type="component" value="Chromosome"/>
</dbReference>
<dbReference type="GO" id="GO:0000160">
    <property type="term" value="P:phosphorelay signal transduction system"/>
    <property type="evidence" value="ECO:0007669"/>
    <property type="project" value="InterPro"/>
</dbReference>
<keyword evidence="8" id="KW-1185">Reference proteome</keyword>
<dbReference type="EMBL" id="CP010951">
    <property type="protein sequence ID" value="AMO25549.1"/>
    <property type="molecule type" value="Genomic_DNA"/>
</dbReference>
<evidence type="ECO:0000259" key="5">
    <source>
        <dbReference type="PROSITE" id="PS50043"/>
    </source>
</evidence>
<feature type="domain" description="HTH luxR-type" evidence="5">
    <location>
        <begin position="140"/>
        <end position="205"/>
    </location>
</feature>
<dbReference type="InterPro" id="IPR016032">
    <property type="entry name" value="Sig_transdc_resp-reg_C-effctor"/>
</dbReference>
<dbReference type="GO" id="GO:0006355">
    <property type="term" value="P:regulation of DNA-templated transcription"/>
    <property type="evidence" value="ECO:0007669"/>
    <property type="project" value="InterPro"/>
</dbReference>
<dbReference type="InterPro" id="IPR036388">
    <property type="entry name" value="WH-like_DNA-bd_sf"/>
</dbReference>
<reference evidence="7 8" key="1">
    <citation type="journal article" date="2014" name="Int. J. Syst. Evol. Microbiol.">
        <title>Ramlibacter solisilvae sp. nov., isolated from forest soil, and emended description of the genus Ramlibacter.</title>
        <authorList>
            <person name="Lee H.J."/>
            <person name="Lee S.H."/>
            <person name="Lee S.S."/>
            <person name="Lee J.S."/>
            <person name="Kim Y."/>
            <person name="Kim S.C."/>
            <person name="Jeon C.O."/>
        </authorList>
    </citation>
    <scope>NUCLEOTIDE SEQUENCE [LARGE SCALE GENOMIC DNA]</scope>
    <source>
        <strain evidence="7 8">5-10</strain>
    </source>
</reference>
<dbReference type="InterPro" id="IPR000792">
    <property type="entry name" value="Tscrpt_reg_LuxR_C"/>
</dbReference>
<evidence type="ECO:0000313" key="7">
    <source>
        <dbReference type="EMBL" id="AMO25549.1"/>
    </source>
</evidence>
<dbReference type="PRINTS" id="PR00038">
    <property type="entry name" value="HTHLUXR"/>
</dbReference>
<dbReference type="Pfam" id="PF00196">
    <property type="entry name" value="GerE"/>
    <property type="match status" value="1"/>
</dbReference>
<evidence type="ECO:0000313" key="8">
    <source>
        <dbReference type="Proteomes" id="UP000070433"/>
    </source>
</evidence>
<proteinExistence type="predicted"/>
<dbReference type="PANTHER" id="PTHR44688:SF16">
    <property type="entry name" value="DNA-BINDING TRANSCRIPTIONAL ACTIVATOR DEVR_DOSR"/>
    <property type="match status" value="1"/>
</dbReference>
<evidence type="ECO:0000256" key="3">
    <source>
        <dbReference type="ARBA" id="ARBA00023163"/>
    </source>
</evidence>
<keyword evidence="4" id="KW-0597">Phosphoprotein</keyword>
<keyword evidence="3" id="KW-0804">Transcription</keyword>
<keyword evidence="2" id="KW-0238">DNA-binding</keyword>
<dbReference type="GO" id="GO:0003677">
    <property type="term" value="F:DNA binding"/>
    <property type="evidence" value="ECO:0007669"/>
    <property type="project" value="UniProtKB-KW"/>
</dbReference>
<dbReference type="SUPFAM" id="SSF52172">
    <property type="entry name" value="CheY-like"/>
    <property type="match status" value="1"/>
</dbReference>
<dbReference type="CDD" id="cd06170">
    <property type="entry name" value="LuxR_C_like"/>
    <property type="match status" value="1"/>
</dbReference>
<evidence type="ECO:0000256" key="2">
    <source>
        <dbReference type="ARBA" id="ARBA00023125"/>
    </source>
</evidence>
<dbReference type="SMART" id="SM00448">
    <property type="entry name" value="REC"/>
    <property type="match status" value="1"/>
</dbReference>
<dbReference type="SUPFAM" id="SSF46894">
    <property type="entry name" value="C-terminal effector domain of the bipartite response regulators"/>
    <property type="match status" value="1"/>
</dbReference>
<dbReference type="Pfam" id="PF00072">
    <property type="entry name" value="Response_reg"/>
    <property type="match status" value="1"/>
</dbReference>
<feature type="domain" description="Response regulatory" evidence="6">
    <location>
        <begin position="9"/>
        <end position="124"/>
    </location>
</feature>
<dbReference type="SMART" id="SM00421">
    <property type="entry name" value="HTH_LUXR"/>
    <property type="match status" value="1"/>
</dbReference>
<sequence length="213" mass="22904">MDSGAASAMVHVINSDPSARAALQRTLSGAGYQVITYAAAGDYLVPAPHDEPGCLLLDVQFPGASGLELQSALQRYPAYRRPIVFLGGSADVPISVRAMRGGAREFLTKPVPREVLLAAVEDAIAYDLKERAAQREAESARERLATLRWRERQVLEGIAAGRGHKQLAQELGVSERTIKADRARVMRQLGVTTLAGLFKALKMAQDAAGQQQA</sequence>
<dbReference type="Gene3D" id="3.40.50.2300">
    <property type="match status" value="1"/>
</dbReference>
<dbReference type="PROSITE" id="PS50043">
    <property type="entry name" value="HTH_LUXR_2"/>
    <property type="match status" value="1"/>
</dbReference>
<dbReference type="Gene3D" id="1.10.10.10">
    <property type="entry name" value="Winged helix-like DNA-binding domain superfamily/Winged helix DNA-binding domain"/>
    <property type="match status" value="1"/>
</dbReference>
<gene>
    <name evidence="7" type="ORF">UC35_18010</name>
</gene>
<evidence type="ECO:0000256" key="1">
    <source>
        <dbReference type="ARBA" id="ARBA00023015"/>
    </source>
</evidence>
<dbReference type="InterPro" id="IPR001789">
    <property type="entry name" value="Sig_transdc_resp-reg_receiver"/>
</dbReference>
<protein>
    <submittedName>
        <fullName evidence="7">Uncharacterized protein</fullName>
    </submittedName>
</protein>
<evidence type="ECO:0000259" key="6">
    <source>
        <dbReference type="PROSITE" id="PS50110"/>
    </source>
</evidence>
<dbReference type="PANTHER" id="PTHR44688">
    <property type="entry name" value="DNA-BINDING TRANSCRIPTIONAL ACTIVATOR DEVR_DOSR"/>
    <property type="match status" value="1"/>
</dbReference>
<accession>A0A127K040</accession>
<organism evidence="7 8">
    <name type="scientific">Ramlibacter tataouinensis</name>
    <dbReference type="NCBI Taxonomy" id="94132"/>
    <lineage>
        <taxon>Bacteria</taxon>
        <taxon>Pseudomonadati</taxon>
        <taxon>Pseudomonadota</taxon>
        <taxon>Betaproteobacteria</taxon>
        <taxon>Burkholderiales</taxon>
        <taxon>Comamonadaceae</taxon>
        <taxon>Ramlibacter</taxon>
    </lineage>
</organism>